<dbReference type="PANTHER" id="PTHR35340">
    <property type="entry name" value="PQQ ENZYME REPEAT PROTEIN-RELATED"/>
    <property type="match status" value="1"/>
</dbReference>
<gene>
    <name evidence="4" type="ORF">ASPWEDRAFT_114453</name>
</gene>
<keyword evidence="2" id="KW-0812">Transmembrane</keyword>
<feature type="signal peptide" evidence="3">
    <location>
        <begin position="1"/>
        <end position="20"/>
    </location>
</feature>
<dbReference type="AlphaFoldDB" id="A0A1L9RD31"/>
<sequence length="628" mass="69458">MYGRLLSIFLAAALVPASRGDFGPYFQSELYETGAFGSWPHETFRSTPVLGLSVNYFEHHPFCDDGQYTFLTPRQGGTWNPGPVILDQNGHLVWTAYPYFGPTYNLNVYQFKGKDYLTLWTGKDDVAGHGEGLYYMLDSSYEKAYTISAANGHVADLNDFLITLEGTALFTVYDSKPIDLRAVDGVENGWIWDSLIQEVDIETGALLFEWRASDHLSLNEVVRPREDTGDEPARPWDAFHISSVDKDLRGNYLVSLRYTNSLVYIDWRTGNVIWKLGGKENMFTDLSGGTATNINWQNHARFADGGNAITLFDNASRGPGDAQNPSRGLYLGIDEGQMTVWVRNTYWSPRGISSQEHGSMQVLDSGNVLIGYGSAAAWTEFNGEGSVLCDVHFGPELNFNTGNLLSSRVFKQHWVGLPKTRPNIGLSGYEAAVSWNGATEIATWVLQGSDQEYVNIDGDDASTKNNKKYVFLASVPKSGFETIISIPTDAMSRYIRALALDSEGHVLGSSRLLEWNAAEEIAVTKPVEVPSQYDFRPLIFFIVGFATATALGIAIWAARCCIAARTKRRGVDRDRGRWGLVDFNGDEEGLSDDELGHGGEFSLLNKPPGGASASNSHDQDGYYSQDER</sequence>
<dbReference type="VEuPathDB" id="FungiDB:ASPWEDRAFT_114453"/>
<feature type="compositionally biased region" description="Basic and acidic residues" evidence="1">
    <location>
        <begin position="617"/>
        <end position="628"/>
    </location>
</feature>
<dbReference type="EMBL" id="KV878214">
    <property type="protein sequence ID" value="OJJ32824.1"/>
    <property type="molecule type" value="Genomic_DNA"/>
</dbReference>
<dbReference type="InterPro" id="IPR053143">
    <property type="entry name" value="Arylsulfate_ST"/>
</dbReference>
<dbReference type="RefSeq" id="XP_040686501.1">
    <property type="nucleotide sequence ID" value="XM_040828492.1"/>
</dbReference>
<reference evidence="5" key="1">
    <citation type="journal article" date="2017" name="Genome Biol.">
        <title>Comparative genomics reveals high biological diversity and specific adaptations in the industrially and medically important fungal genus Aspergillus.</title>
        <authorList>
            <person name="de Vries R.P."/>
            <person name="Riley R."/>
            <person name="Wiebenga A."/>
            <person name="Aguilar-Osorio G."/>
            <person name="Amillis S."/>
            <person name="Uchima C.A."/>
            <person name="Anderluh G."/>
            <person name="Asadollahi M."/>
            <person name="Askin M."/>
            <person name="Barry K."/>
            <person name="Battaglia E."/>
            <person name="Bayram O."/>
            <person name="Benocci T."/>
            <person name="Braus-Stromeyer S.A."/>
            <person name="Caldana C."/>
            <person name="Canovas D."/>
            <person name="Cerqueira G.C."/>
            <person name="Chen F."/>
            <person name="Chen W."/>
            <person name="Choi C."/>
            <person name="Clum A."/>
            <person name="Dos Santos R.A."/>
            <person name="Damasio A.R."/>
            <person name="Diallinas G."/>
            <person name="Emri T."/>
            <person name="Fekete E."/>
            <person name="Flipphi M."/>
            <person name="Freyberg S."/>
            <person name="Gallo A."/>
            <person name="Gournas C."/>
            <person name="Habgood R."/>
            <person name="Hainaut M."/>
            <person name="Harispe M.L."/>
            <person name="Henrissat B."/>
            <person name="Hilden K.S."/>
            <person name="Hope R."/>
            <person name="Hossain A."/>
            <person name="Karabika E."/>
            <person name="Karaffa L."/>
            <person name="Karanyi Z."/>
            <person name="Krasevec N."/>
            <person name="Kuo A."/>
            <person name="Kusch H."/>
            <person name="LaButti K."/>
            <person name="Lagendijk E.L."/>
            <person name="Lapidus A."/>
            <person name="Levasseur A."/>
            <person name="Lindquist E."/>
            <person name="Lipzen A."/>
            <person name="Logrieco A.F."/>
            <person name="MacCabe A."/>
            <person name="Maekelae M.R."/>
            <person name="Malavazi I."/>
            <person name="Melin P."/>
            <person name="Meyer V."/>
            <person name="Mielnichuk N."/>
            <person name="Miskei M."/>
            <person name="Molnar A.P."/>
            <person name="Mule G."/>
            <person name="Ngan C.Y."/>
            <person name="Orejas M."/>
            <person name="Orosz E."/>
            <person name="Ouedraogo J.P."/>
            <person name="Overkamp K.M."/>
            <person name="Park H.-S."/>
            <person name="Perrone G."/>
            <person name="Piumi F."/>
            <person name="Punt P.J."/>
            <person name="Ram A.F."/>
            <person name="Ramon A."/>
            <person name="Rauscher S."/>
            <person name="Record E."/>
            <person name="Riano-Pachon D.M."/>
            <person name="Robert V."/>
            <person name="Roehrig J."/>
            <person name="Ruller R."/>
            <person name="Salamov A."/>
            <person name="Salih N.S."/>
            <person name="Samson R.A."/>
            <person name="Sandor E."/>
            <person name="Sanguinetti M."/>
            <person name="Schuetze T."/>
            <person name="Sepcic K."/>
            <person name="Shelest E."/>
            <person name="Sherlock G."/>
            <person name="Sophianopoulou V."/>
            <person name="Squina F.M."/>
            <person name="Sun H."/>
            <person name="Susca A."/>
            <person name="Todd R.B."/>
            <person name="Tsang A."/>
            <person name="Unkles S.E."/>
            <person name="van de Wiele N."/>
            <person name="van Rossen-Uffink D."/>
            <person name="Oliveira J.V."/>
            <person name="Vesth T.C."/>
            <person name="Visser J."/>
            <person name="Yu J.-H."/>
            <person name="Zhou M."/>
            <person name="Andersen M.R."/>
            <person name="Archer D.B."/>
            <person name="Baker S.E."/>
            <person name="Benoit I."/>
            <person name="Brakhage A.A."/>
            <person name="Braus G.H."/>
            <person name="Fischer R."/>
            <person name="Frisvad J.C."/>
            <person name="Goldman G.H."/>
            <person name="Houbraken J."/>
            <person name="Oakley B."/>
            <person name="Pocsi I."/>
            <person name="Scazzocchio C."/>
            <person name="Seiboth B."/>
            <person name="vanKuyk P.A."/>
            <person name="Wortman J."/>
            <person name="Dyer P.S."/>
            <person name="Grigoriev I.V."/>
        </authorList>
    </citation>
    <scope>NUCLEOTIDE SEQUENCE [LARGE SCALE GENOMIC DNA]</scope>
    <source>
        <strain evidence="5">DTO 134E9</strain>
    </source>
</reference>
<accession>A0A1L9RD31</accession>
<evidence type="ECO:0000313" key="5">
    <source>
        <dbReference type="Proteomes" id="UP000184383"/>
    </source>
</evidence>
<organism evidence="4 5">
    <name type="scientific">Aspergillus wentii DTO 134E9</name>
    <dbReference type="NCBI Taxonomy" id="1073089"/>
    <lineage>
        <taxon>Eukaryota</taxon>
        <taxon>Fungi</taxon>
        <taxon>Dikarya</taxon>
        <taxon>Ascomycota</taxon>
        <taxon>Pezizomycotina</taxon>
        <taxon>Eurotiomycetes</taxon>
        <taxon>Eurotiomycetidae</taxon>
        <taxon>Eurotiales</taxon>
        <taxon>Aspergillaceae</taxon>
        <taxon>Aspergillus</taxon>
        <taxon>Aspergillus subgen. Cremei</taxon>
    </lineage>
</organism>
<proteinExistence type="predicted"/>
<evidence type="ECO:0000256" key="3">
    <source>
        <dbReference type="SAM" id="SignalP"/>
    </source>
</evidence>
<dbReference type="InterPro" id="IPR039535">
    <property type="entry name" value="ASST-like"/>
</dbReference>
<feature type="transmembrane region" description="Helical" evidence="2">
    <location>
        <begin position="538"/>
        <end position="558"/>
    </location>
</feature>
<dbReference type="Pfam" id="PF14269">
    <property type="entry name" value="Arylsulfotran_2"/>
    <property type="match status" value="1"/>
</dbReference>
<dbReference type="Proteomes" id="UP000184383">
    <property type="component" value="Unassembled WGS sequence"/>
</dbReference>
<evidence type="ECO:0000256" key="2">
    <source>
        <dbReference type="SAM" id="Phobius"/>
    </source>
</evidence>
<dbReference type="GeneID" id="63744340"/>
<keyword evidence="2" id="KW-0472">Membrane</keyword>
<protein>
    <recommendedName>
        <fullName evidence="6">ASST-domain-containing protein</fullName>
    </recommendedName>
</protein>
<evidence type="ECO:0000256" key="1">
    <source>
        <dbReference type="SAM" id="MobiDB-lite"/>
    </source>
</evidence>
<evidence type="ECO:0008006" key="6">
    <source>
        <dbReference type="Google" id="ProtNLM"/>
    </source>
</evidence>
<keyword evidence="5" id="KW-1185">Reference proteome</keyword>
<keyword evidence="2" id="KW-1133">Transmembrane helix</keyword>
<feature type="region of interest" description="Disordered" evidence="1">
    <location>
        <begin position="586"/>
        <end position="628"/>
    </location>
</feature>
<name>A0A1L9RD31_ASPWE</name>
<keyword evidence="3" id="KW-0732">Signal</keyword>
<dbReference type="STRING" id="1073089.A0A1L9RD31"/>
<evidence type="ECO:0000313" key="4">
    <source>
        <dbReference type="EMBL" id="OJJ32824.1"/>
    </source>
</evidence>
<dbReference type="OrthoDB" id="5427350at2759"/>
<dbReference type="PANTHER" id="PTHR35340:SF5">
    <property type="entry name" value="ASST-DOMAIN-CONTAINING PROTEIN"/>
    <property type="match status" value="1"/>
</dbReference>
<feature type="chain" id="PRO_5012657041" description="ASST-domain-containing protein" evidence="3">
    <location>
        <begin position="21"/>
        <end position="628"/>
    </location>
</feature>